<accession>A0A915K156</accession>
<dbReference type="WBParaSite" id="nRc.2.0.1.t32532-RA">
    <property type="protein sequence ID" value="nRc.2.0.1.t32532-RA"/>
    <property type="gene ID" value="nRc.2.0.1.g32532"/>
</dbReference>
<reference evidence="2" key="1">
    <citation type="submission" date="2022-11" db="UniProtKB">
        <authorList>
            <consortium name="WormBaseParasite"/>
        </authorList>
    </citation>
    <scope>IDENTIFICATION</scope>
</reference>
<evidence type="ECO:0000313" key="2">
    <source>
        <dbReference type="WBParaSite" id="nRc.2.0.1.t32532-RA"/>
    </source>
</evidence>
<proteinExistence type="predicted"/>
<sequence>MTKNKYSSQNHLHQSFIEISISKADIQCNTLAASISSSGFSAEDLLFANCFATFRKSNLINLQLLAALY</sequence>
<dbReference type="AlphaFoldDB" id="A0A915K156"/>
<evidence type="ECO:0000313" key="1">
    <source>
        <dbReference type="Proteomes" id="UP000887565"/>
    </source>
</evidence>
<keyword evidence="1" id="KW-1185">Reference proteome</keyword>
<organism evidence="1 2">
    <name type="scientific">Romanomermis culicivorax</name>
    <name type="common">Nematode worm</name>
    <dbReference type="NCBI Taxonomy" id="13658"/>
    <lineage>
        <taxon>Eukaryota</taxon>
        <taxon>Metazoa</taxon>
        <taxon>Ecdysozoa</taxon>
        <taxon>Nematoda</taxon>
        <taxon>Enoplea</taxon>
        <taxon>Dorylaimia</taxon>
        <taxon>Mermithida</taxon>
        <taxon>Mermithoidea</taxon>
        <taxon>Mermithidae</taxon>
        <taxon>Romanomermis</taxon>
    </lineage>
</organism>
<protein>
    <submittedName>
        <fullName evidence="2">Uncharacterized protein</fullName>
    </submittedName>
</protein>
<dbReference type="Proteomes" id="UP000887565">
    <property type="component" value="Unplaced"/>
</dbReference>
<name>A0A915K156_ROMCU</name>